<dbReference type="AlphaFoldDB" id="A0AAQ4R6Q6"/>
<feature type="domain" description="CCHC-type" evidence="3">
    <location>
        <begin position="349"/>
        <end position="363"/>
    </location>
</feature>
<dbReference type="InterPro" id="IPR001878">
    <property type="entry name" value="Znf_CCHC"/>
</dbReference>
<keyword evidence="1" id="KW-0479">Metal-binding</keyword>
<protein>
    <recommendedName>
        <fullName evidence="3">CCHC-type domain-containing protein</fullName>
    </recommendedName>
</protein>
<keyword evidence="1" id="KW-0862">Zinc</keyword>
<dbReference type="PANTHER" id="PTHR15503:SF22">
    <property type="entry name" value="TRANSPOSON TY3-I GAG POLYPROTEIN"/>
    <property type="match status" value="1"/>
</dbReference>
<dbReference type="Proteomes" id="UP000007635">
    <property type="component" value="Chromosome VII"/>
</dbReference>
<dbReference type="InterPro" id="IPR036875">
    <property type="entry name" value="Znf_CCHC_sf"/>
</dbReference>
<dbReference type="Ensembl" id="ENSGACT00000060107.1">
    <property type="protein sequence ID" value="ENSGACP00000058267.1"/>
    <property type="gene ID" value="ENSGACG00000035229.1"/>
</dbReference>
<dbReference type="PROSITE" id="PS50158">
    <property type="entry name" value="ZF_CCHC"/>
    <property type="match status" value="1"/>
</dbReference>
<accession>A0AAQ4R6Q6</accession>
<organism evidence="4 5">
    <name type="scientific">Gasterosteus aculeatus aculeatus</name>
    <name type="common">three-spined stickleback</name>
    <dbReference type="NCBI Taxonomy" id="481459"/>
    <lineage>
        <taxon>Eukaryota</taxon>
        <taxon>Metazoa</taxon>
        <taxon>Chordata</taxon>
        <taxon>Craniata</taxon>
        <taxon>Vertebrata</taxon>
        <taxon>Euteleostomi</taxon>
        <taxon>Actinopterygii</taxon>
        <taxon>Neopterygii</taxon>
        <taxon>Teleostei</taxon>
        <taxon>Neoteleostei</taxon>
        <taxon>Acanthomorphata</taxon>
        <taxon>Eupercaria</taxon>
        <taxon>Perciformes</taxon>
        <taxon>Cottioidei</taxon>
        <taxon>Gasterosteales</taxon>
        <taxon>Gasterosteidae</taxon>
        <taxon>Gasterosteus</taxon>
    </lineage>
</organism>
<reference evidence="4 5" key="1">
    <citation type="journal article" date="2021" name="G3 (Bethesda)">
        <title>Improved contiguity of the threespine stickleback genome using long-read sequencing.</title>
        <authorList>
            <person name="Nath S."/>
            <person name="Shaw D.E."/>
            <person name="White M.A."/>
        </authorList>
    </citation>
    <scope>NUCLEOTIDE SEQUENCE [LARGE SCALE GENOMIC DNA]</scope>
    <source>
        <strain evidence="4 5">Lake Benthic</strain>
    </source>
</reference>
<reference evidence="4" key="2">
    <citation type="submission" date="2025-08" db="UniProtKB">
        <authorList>
            <consortium name="Ensembl"/>
        </authorList>
    </citation>
    <scope>IDENTIFICATION</scope>
</reference>
<feature type="compositionally biased region" description="Pro residues" evidence="2">
    <location>
        <begin position="84"/>
        <end position="105"/>
    </location>
</feature>
<evidence type="ECO:0000313" key="4">
    <source>
        <dbReference type="Ensembl" id="ENSGACP00000058267.1"/>
    </source>
</evidence>
<reference evidence="4" key="3">
    <citation type="submission" date="2025-09" db="UniProtKB">
        <authorList>
            <consortium name="Ensembl"/>
        </authorList>
    </citation>
    <scope>IDENTIFICATION</scope>
</reference>
<sequence>MMTPADTDRGSLEAVLDRQLQLTDNHTHQLEAAAIAVQNLQVQVQPLQASVESLTQHQVASAAQQAEILIQLRALTAALTTQPPNQPPPVRAVIPPPGDPLPSSPAEPASLPWEPCLSSPHPFGGDFETCATFIMQCELVFTHQPSRYTSDAARVAYVTNLLTGRAAQWAAASWSMGASFRHSYREFVAELRKMFHHPVRGKDPGARLASIQQGSGSVADYSVDFRLAAAESGWNDPALRVAFRRGLCEAVKDQLATREEPASLDDLVSLAIRIDGRLNERRRERVPRGPLPIPHIFSTRERNPVAHSTSPSPVRPSTSQTATEEEPMQLGRTRISPAEREARFRGGLCLYCGQKGHRISGCPTRPKD</sequence>
<dbReference type="GO" id="GO:0008270">
    <property type="term" value="F:zinc ion binding"/>
    <property type="evidence" value="ECO:0007669"/>
    <property type="project" value="UniProtKB-KW"/>
</dbReference>
<name>A0AAQ4R6Q6_GASAC</name>
<dbReference type="PANTHER" id="PTHR15503">
    <property type="entry name" value="LDOC1 RELATED"/>
    <property type="match status" value="1"/>
</dbReference>
<feature type="compositionally biased region" description="Low complexity" evidence="2">
    <location>
        <begin position="308"/>
        <end position="321"/>
    </location>
</feature>
<dbReference type="SUPFAM" id="SSF57756">
    <property type="entry name" value="Retrovirus zinc finger-like domains"/>
    <property type="match status" value="1"/>
</dbReference>
<evidence type="ECO:0000313" key="5">
    <source>
        <dbReference type="Proteomes" id="UP000007635"/>
    </source>
</evidence>
<dbReference type="InterPro" id="IPR032567">
    <property type="entry name" value="RTL1-rel"/>
</dbReference>
<feature type="region of interest" description="Disordered" evidence="2">
    <location>
        <begin position="80"/>
        <end position="109"/>
    </location>
</feature>
<dbReference type="GeneTree" id="ENSGT00950000183173"/>
<evidence type="ECO:0000256" key="2">
    <source>
        <dbReference type="SAM" id="MobiDB-lite"/>
    </source>
</evidence>
<dbReference type="GO" id="GO:0003676">
    <property type="term" value="F:nucleic acid binding"/>
    <property type="evidence" value="ECO:0007669"/>
    <property type="project" value="InterPro"/>
</dbReference>
<evidence type="ECO:0000259" key="3">
    <source>
        <dbReference type="PROSITE" id="PS50158"/>
    </source>
</evidence>
<keyword evidence="1" id="KW-0863">Zinc-finger</keyword>
<keyword evidence="5" id="KW-1185">Reference proteome</keyword>
<feature type="region of interest" description="Disordered" evidence="2">
    <location>
        <begin position="285"/>
        <end position="338"/>
    </location>
</feature>
<dbReference type="Pfam" id="PF03732">
    <property type="entry name" value="Retrotrans_gag"/>
    <property type="match status" value="1"/>
</dbReference>
<dbReference type="InterPro" id="IPR005162">
    <property type="entry name" value="Retrotrans_gag_dom"/>
</dbReference>
<proteinExistence type="predicted"/>
<evidence type="ECO:0000256" key="1">
    <source>
        <dbReference type="PROSITE-ProRule" id="PRU00047"/>
    </source>
</evidence>